<dbReference type="RefSeq" id="WP_116689199.1">
    <property type="nucleotide sequence ID" value="NZ_CAWNYD010000017.1"/>
</dbReference>
<gene>
    <name evidence="4" type="ORF">DC094_21585</name>
</gene>
<dbReference type="PANTHER" id="PTHR38772:SF1">
    <property type="entry name" value="NUCLEOID-ASSOCIATED PROTEIN YEJK"/>
    <property type="match status" value="1"/>
</dbReference>
<dbReference type="GO" id="GO:0003690">
    <property type="term" value="F:double-stranded DNA binding"/>
    <property type="evidence" value="ECO:0007669"/>
    <property type="project" value="TreeGrafter"/>
</dbReference>
<keyword evidence="5" id="KW-1185">Reference proteome</keyword>
<evidence type="ECO:0000256" key="2">
    <source>
        <dbReference type="ARBA" id="ARBA00009035"/>
    </source>
</evidence>
<comment type="caution">
    <text evidence="4">The sequence shown here is derived from an EMBL/GenBank/DDBJ whole genome shotgun (WGS) entry which is preliminary data.</text>
</comment>
<organism evidence="4 5">
    <name type="scientific">Pelagibaculum spongiae</name>
    <dbReference type="NCBI Taxonomy" id="2080658"/>
    <lineage>
        <taxon>Bacteria</taxon>
        <taxon>Pseudomonadati</taxon>
        <taxon>Pseudomonadota</taxon>
        <taxon>Gammaproteobacteria</taxon>
        <taxon>Oceanospirillales</taxon>
        <taxon>Pelagibaculum</taxon>
    </lineage>
</organism>
<dbReference type="PANTHER" id="PTHR38772">
    <property type="match status" value="1"/>
</dbReference>
<dbReference type="OrthoDB" id="9131762at2"/>
<accession>A0A2V1GNE4</accession>
<sequence length="299" mass="33153">MKSTLTQVIPGQQQQQSVEVSEAIGQQVQHTLNSWFQNQQVSSSGRLTESSDFQVQDHSAEQLQNLSLATANNISDQLGEDSLFEGGVLISLSQDDELAFAIARRLPGFAISSELLLSQTEMLDLSGIMVGARITSAGDISFYRGRSGARFESIFQQLLQTEALQDNRLQAKILNSTLDAFCKEENSSEKSRLLKNAEEYCRDRLEQELPIETKDLARALDQQNPSRFLDFAHSQDISLQPEIPSSKTQLRQLSQISGRGDGISLTFKQELLGDRVIYDVASDTLTIKGLPKGLKKQLS</sequence>
<evidence type="ECO:0000256" key="1">
    <source>
        <dbReference type="ARBA" id="ARBA00004453"/>
    </source>
</evidence>
<dbReference type="EMBL" id="QDDL01000017">
    <property type="protein sequence ID" value="PVZ62962.1"/>
    <property type="molecule type" value="Genomic_DNA"/>
</dbReference>
<comment type="subcellular location">
    <subcellularLocation>
        <location evidence="1">Cytoplasm</location>
        <location evidence="1">Nucleoid</location>
    </subcellularLocation>
</comment>
<reference evidence="4 5" key="1">
    <citation type="submission" date="2018-04" db="EMBL/GenBank/DDBJ databases">
        <title>Thalassorhabdus spongiae gen. nov., sp. nov., isolated from a marine sponge in South-West Iceland.</title>
        <authorList>
            <person name="Knobloch S."/>
            <person name="Daussin A."/>
            <person name="Johannsson R."/>
            <person name="Marteinsson V.T."/>
        </authorList>
    </citation>
    <scope>NUCLEOTIDE SEQUENCE [LARGE SCALE GENOMIC DNA]</scope>
    <source>
        <strain evidence="4 5">Hp12</strain>
    </source>
</reference>
<evidence type="ECO:0000313" key="5">
    <source>
        <dbReference type="Proteomes" id="UP000244906"/>
    </source>
</evidence>
<name>A0A2V1GNE4_9GAMM</name>
<protein>
    <recommendedName>
        <fullName evidence="6">Nucleoid-associated protein YejK</fullName>
    </recommendedName>
</protein>
<evidence type="ECO:0008006" key="6">
    <source>
        <dbReference type="Google" id="ProtNLM"/>
    </source>
</evidence>
<dbReference type="Pfam" id="PF04245">
    <property type="entry name" value="NA37"/>
    <property type="match status" value="1"/>
</dbReference>
<comment type="similarity">
    <text evidence="2">Belongs to the YejK family.</text>
</comment>
<dbReference type="GO" id="GO:0043590">
    <property type="term" value="C:bacterial nucleoid"/>
    <property type="evidence" value="ECO:0007669"/>
    <property type="project" value="TreeGrafter"/>
</dbReference>
<dbReference type="GO" id="GO:0003727">
    <property type="term" value="F:single-stranded RNA binding"/>
    <property type="evidence" value="ECO:0007669"/>
    <property type="project" value="TreeGrafter"/>
</dbReference>
<dbReference type="AlphaFoldDB" id="A0A2V1GNE4"/>
<keyword evidence="3" id="KW-0963">Cytoplasm</keyword>
<evidence type="ECO:0000313" key="4">
    <source>
        <dbReference type="EMBL" id="PVZ62962.1"/>
    </source>
</evidence>
<proteinExistence type="inferred from homology"/>
<dbReference type="InterPro" id="IPR007358">
    <property type="entry name" value="Nucleoid_associated_NdpA"/>
</dbReference>
<evidence type="ECO:0000256" key="3">
    <source>
        <dbReference type="ARBA" id="ARBA00022490"/>
    </source>
</evidence>
<dbReference type="Proteomes" id="UP000244906">
    <property type="component" value="Unassembled WGS sequence"/>
</dbReference>